<sequence length="298" mass="35034">MKDRKQQVIIKAHELFIEKGYQATSIQDILEYSGISKGTLYNYFPSKSELFKAVFTYIQTKYEAERNQLLIGENLSDMDIFIKQLDLFMLSNKKNKIFSLVEEVIASNDPELKQFIKVTRLRHLEWMFKRFIEIFGEEKRPVLMDCAILFSGMLQQMIYYHAATKASQINRVEIIRYCVNRLKSIVAEVSDKAEQLVDPNELIIWLGAIDGKELNFLENVQQLMMELKEKISEISVNNQEHERFTQLLGFIEDEIISNQQPRTYLIESTLNTLMMSEKVNELKEMQRLKELIDDNVFS</sequence>
<dbReference type="InterPro" id="IPR001647">
    <property type="entry name" value="HTH_TetR"/>
</dbReference>
<organism evidence="5 6">
    <name type="scientific">Metabacillus niabensis</name>
    <dbReference type="NCBI Taxonomy" id="324854"/>
    <lineage>
        <taxon>Bacteria</taxon>
        <taxon>Bacillati</taxon>
        <taxon>Bacillota</taxon>
        <taxon>Bacilli</taxon>
        <taxon>Bacillales</taxon>
        <taxon>Bacillaceae</taxon>
        <taxon>Metabacillus</taxon>
    </lineage>
</organism>
<dbReference type="PRINTS" id="PR00455">
    <property type="entry name" value="HTHTETR"/>
</dbReference>
<dbReference type="InterPro" id="IPR023772">
    <property type="entry name" value="DNA-bd_HTH_TetR-type_CS"/>
</dbReference>
<keyword evidence="2 3" id="KW-0238">DNA-binding</keyword>
<dbReference type="InterPro" id="IPR050624">
    <property type="entry name" value="HTH-type_Tx_Regulator"/>
</dbReference>
<dbReference type="PANTHER" id="PTHR43479:SF22">
    <property type="entry name" value="TRANSCRIPTIONAL REGULATOR, TETR FAMILY"/>
    <property type="match status" value="1"/>
</dbReference>
<name>A0ABT9Z0V2_9BACI</name>
<dbReference type="InterPro" id="IPR009057">
    <property type="entry name" value="Homeodomain-like_sf"/>
</dbReference>
<dbReference type="EMBL" id="JAUSTZ010000003">
    <property type="protein sequence ID" value="MDQ0225884.1"/>
    <property type="molecule type" value="Genomic_DNA"/>
</dbReference>
<evidence type="ECO:0000256" key="3">
    <source>
        <dbReference type="PROSITE-ProRule" id="PRU00335"/>
    </source>
</evidence>
<feature type="domain" description="HTH tetR-type" evidence="4">
    <location>
        <begin position="2"/>
        <end position="62"/>
    </location>
</feature>
<gene>
    <name evidence="5" type="ORF">J2S02_002228</name>
</gene>
<dbReference type="Gene3D" id="1.10.357.10">
    <property type="entry name" value="Tetracycline Repressor, domain 2"/>
    <property type="match status" value="1"/>
</dbReference>
<keyword evidence="6" id="KW-1185">Reference proteome</keyword>
<evidence type="ECO:0000313" key="5">
    <source>
        <dbReference type="EMBL" id="MDQ0225884.1"/>
    </source>
</evidence>
<dbReference type="RefSeq" id="WP_145582859.1">
    <property type="nucleotide sequence ID" value="NZ_CADEPK010000142.1"/>
</dbReference>
<evidence type="ECO:0000259" key="4">
    <source>
        <dbReference type="PROSITE" id="PS50977"/>
    </source>
</evidence>
<dbReference type="PROSITE" id="PS01081">
    <property type="entry name" value="HTH_TETR_1"/>
    <property type="match status" value="1"/>
</dbReference>
<dbReference type="Proteomes" id="UP001232245">
    <property type="component" value="Unassembled WGS sequence"/>
</dbReference>
<protein>
    <submittedName>
        <fullName evidence="5">AcrR family transcriptional regulator</fullName>
    </submittedName>
</protein>
<dbReference type="PANTHER" id="PTHR43479">
    <property type="entry name" value="ACREF/ENVCD OPERON REPRESSOR-RELATED"/>
    <property type="match status" value="1"/>
</dbReference>
<comment type="caution">
    <text evidence="5">The sequence shown here is derived from an EMBL/GenBank/DDBJ whole genome shotgun (WGS) entry which is preliminary data.</text>
</comment>
<accession>A0ABT9Z0V2</accession>
<dbReference type="SUPFAM" id="SSF46689">
    <property type="entry name" value="Homeodomain-like"/>
    <property type="match status" value="1"/>
</dbReference>
<evidence type="ECO:0000256" key="2">
    <source>
        <dbReference type="ARBA" id="ARBA00023125"/>
    </source>
</evidence>
<feature type="DNA-binding region" description="H-T-H motif" evidence="3">
    <location>
        <begin position="25"/>
        <end position="44"/>
    </location>
</feature>
<keyword evidence="1" id="KW-0678">Repressor</keyword>
<proteinExistence type="predicted"/>
<dbReference type="Pfam" id="PF00440">
    <property type="entry name" value="TetR_N"/>
    <property type="match status" value="1"/>
</dbReference>
<evidence type="ECO:0000313" key="6">
    <source>
        <dbReference type="Proteomes" id="UP001232245"/>
    </source>
</evidence>
<reference evidence="5 6" key="1">
    <citation type="submission" date="2023-07" db="EMBL/GenBank/DDBJ databases">
        <title>Genomic Encyclopedia of Type Strains, Phase IV (KMG-IV): sequencing the most valuable type-strain genomes for metagenomic binning, comparative biology and taxonomic classification.</title>
        <authorList>
            <person name="Goeker M."/>
        </authorList>
    </citation>
    <scope>NUCLEOTIDE SEQUENCE [LARGE SCALE GENOMIC DNA]</scope>
    <source>
        <strain evidence="5 6">DSM 17723</strain>
    </source>
</reference>
<evidence type="ECO:0000256" key="1">
    <source>
        <dbReference type="ARBA" id="ARBA00022491"/>
    </source>
</evidence>
<dbReference type="PROSITE" id="PS50977">
    <property type="entry name" value="HTH_TETR_2"/>
    <property type="match status" value="1"/>
</dbReference>